<proteinExistence type="inferred from homology"/>
<evidence type="ECO:0000313" key="11">
    <source>
        <dbReference type="Proteomes" id="UP001595846"/>
    </source>
</evidence>
<dbReference type="RefSeq" id="WP_256532277.1">
    <property type="nucleotide sequence ID" value="NZ_CP101824.1"/>
</dbReference>
<keyword evidence="11" id="KW-1185">Reference proteome</keyword>
<dbReference type="EMBL" id="JBHSAQ010000001">
    <property type="protein sequence ID" value="MFC3956782.1"/>
    <property type="molecule type" value="Genomic_DNA"/>
</dbReference>
<feature type="transmembrane region" description="Helical" evidence="8">
    <location>
        <begin position="363"/>
        <end position="382"/>
    </location>
</feature>
<feature type="transmembrane region" description="Helical" evidence="8">
    <location>
        <begin position="510"/>
        <end position="532"/>
    </location>
</feature>
<evidence type="ECO:0000256" key="2">
    <source>
        <dbReference type="ARBA" id="ARBA00007069"/>
    </source>
</evidence>
<dbReference type="AlphaFoldDB" id="A0ABD5NIC4"/>
<feature type="transmembrane region" description="Helical" evidence="8">
    <location>
        <begin position="62"/>
        <end position="81"/>
    </location>
</feature>
<dbReference type="PROSITE" id="PS50928">
    <property type="entry name" value="ABC_TM1"/>
    <property type="match status" value="1"/>
</dbReference>
<keyword evidence="6 8" id="KW-1133">Transmembrane helix</keyword>
<keyword evidence="5 8" id="KW-0812">Transmembrane</keyword>
<comment type="caution">
    <text evidence="10">The sequence shown here is derived from an EMBL/GenBank/DDBJ whole genome shotgun (WGS) entry which is preliminary data.</text>
</comment>
<feature type="transmembrane region" description="Helical" evidence="8">
    <location>
        <begin position="123"/>
        <end position="142"/>
    </location>
</feature>
<dbReference type="CDD" id="cd06261">
    <property type="entry name" value="TM_PBP2"/>
    <property type="match status" value="1"/>
</dbReference>
<feature type="transmembrane region" description="Helical" evidence="8">
    <location>
        <begin position="442"/>
        <end position="462"/>
    </location>
</feature>
<reference evidence="10 11" key="1">
    <citation type="journal article" date="2019" name="Int. J. Syst. Evol. Microbiol.">
        <title>The Global Catalogue of Microorganisms (GCM) 10K type strain sequencing project: providing services to taxonomists for standard genome sequencing and annotation.</title>
        <authorList>
            <consortium name="The Broad Institute Genomics Platform"/>
            <consortium name="The Broad Institute Genome Sequencing Center for Infectious Disease"/>
            <person name="Wu L."/>
            <person name="Ma J."/>
        </authorList>
    </citation>
    <scope>NUCLEOTIDE SEQUENCE [LARGE SCALE GENOMIC DNA]</scope>
    <source>
        <strain evidence="10 11">IBRC-M 10256</strain>
    </source>
</reference>
<keyword evidence="7 8" id="KW-0472">Membrane</keyword>
<comment type="subcellular location">
    <subcellularLocation>
        <location evidence="1 8">Cell membrane</location>
        <topology evidence="1 8">Multi-pass membrane protein</topology>
    </subcellularLocation>
</comment>
<protein>
    <recommendedName>
        <fullName evidence="8">Phosphate transport system permease protein PstA</fullName>
    </recommendedName>
</protein>
<feature type="domain" description="ABC transmembrane type-1" evidence="9">
    <location>
        <begin position="317"/>
        <end position="529"/>
    </location>
</feature>
<dbReference type="Pfam" id="PF00528">
    <property type="entry name" value="BPD_transp_1"/>
    <property type="match status" value="1"/>
</dbReference>
<evidence type="ECO:0000256" key="7">
    <source>
        <dbReference type="ARBA" id="ARBA00023136"/>
    </source>
</evidence>
<feature type="transmembrane region" description="Helical" evidence="8">
    <location>
        <begin position="93"/>
        <end position="111"/>
    </location>
</feature>
<feature type="transmembrane region" description="Helical" evidence="8">
    <location>
        <begin position="30"/>
        <end position="50"/>
    </location>
</feature>
<evidence type="ECO:0000256" key="6">
    <source>
        <dbReference type="ARBA" id="ARBA00022989"/>
    </source>
</evidence>
<organism evidence="10 11">
    <name type="scientific">Halovivax cerinus</name>
    <dbReference type="NCBI Taxonomy" id="1487865"/>
    <lineage>
        <taxon>Archaea</taxon>
        <taxon>Methanobacteriati</taxon>
        <taxon>Methanobacteriota</taxon>
        <taxon>Stenosarchaea group</taxon>
        <taxon>Halobacteria</taxon>
        <taxon>Halobacteriales</taxon>
        <taxon>Natrialbaceae</taxon>
        <taxon>Halovivax</taxon>
    </lineage>
</organism>
<dbReference type="PANTHER" id="PTHR43470:SF5">
    <property type="entry name" value="PHOSPHATE TRANSPORT SYSTEM PERMEASE PROTEIN PSTA"/>
    <property type="match status" value="1"/>
</dbReference>
<feature type="transmembrane region" description="Helical" evidence="8">
    <location>
        <begin position="233"/>
        <end position="252"/>
    </location>
</feature>
<dbReference type="Proteomes" id="UP001595846">
    <property type="component" value="Unassembled WGS sequence"/>
</dbReference>
<gene>
    <name evidence="10" type="primary">pstA</name>
    <name evidence="10" type="ORF">ACFOUR_00150</name>
</gene>
<feature type="transmembrane region" description="Helical" evidence="8">
    <location>
        <begin position="208"/>
        <end position="227"/>
    </location>
</feature>
<name>A0ABD5NIC4_9EURY</name>
<keyword evidence="4 8" id="KW-1003">Cell membrane</keyword>
<feature type="transmembrane region" description="Helical" evidence="8">
    <location>
        <begin position="154"/>
        <end position="174"/>
    </location>
</feature>
<dbReference type="SUPFAM" id="SSF161098">
    <property type="entry name" value="MetI-like"/>
    <property type="match status" value="1"/>
</dbReference>
<dbReference type="PANTHER" id="PTHR43470">
    <property type="entry name" value="PHOSPHATE TRANSPORT SYSTEM PERMEASE PROTEIN PSTA-RELATED"/>
    <property type="match status" value="1"/>
</dbReference>
<dbReference type="InterPro" id="IPR000515">
    <property type="entry name" value="MetI-like"/>
</dbReference>
<evidence type="ECO:0000313" key="10">
    <source>
        <dbReference type="EMBL" id="MFC3956782.1"/>
    </source>
</evidence>
<evidence type="ECO:0000256" key="4">
    <source>
        <dbReference type="ARBA" id="ARBA00022475"/>
    </source>
</evidence>
<evidence type="ECO:0000256" key="1">
    <source>
        <dbReference type="ARBA" id="ARBA00004651"/>
    </source>
</evidence>
<keyword evidence="3" id="KW-0813">Transport</keyword>
<dbReference type="NCBIfam" id="TIGR00974">
    <property type="entry name" value="3a0107s02c"/>
    <property type="match status" value="1"/>
</dbReference>
<feature type="transmembrane region" description="Helical" evidence="8">
    <location>
        <begin position="388"/>
        <end position="412"/>
    </location>
</feature>
<comment type="caution">
    <text evidence="8">Lacks conserved residue(s) required for the propagation of feature annotation.</text>
</comment>
<dbReference type="InterPro" id="IPR005672">
    <property type="entry name" value="Phosphate_PstA"/>
</dbReference>
<dbReference type="InterPro" id="IPR035906">
    <property type="entry name" value="MetI-like_sf"/>
</dbReference>
<dbReference type="GO" id="GO:0005886">
    <property type="term" value="C:plasma membrane"/>
    <property type="evidence" value="ECO:0007669"/>
    <property type="project" value="UniProtKB-SubCell"/>
</dbReference>
<evidence type="ECO:0000259" key="9">
    <source>
        <dbReference type="PROSITE" id="PS50928"/>
    </source>
</evidence>
<sequence length="542" mass="57094">MAAETDSATTFGTDRELWWRRLKGRFFEGSLVLATLFGLVALVAMFVLIGADAFGLSAAAPAWYLVYVATLVGPISAYTLYVRRRPATAEVHARSYAVVFGCLAFSLVAFAVPDALGPRDVGIHTVFTLGPPALVVAYARLVGESQYTGPAIPLSTLLGLLAGFLCYDLTAPIAAMAKDWVLYALFVPIPVALLLGEIARRRRSRRAAVATVVAALGAVALTIAVSLDRGVNPSLWLVLVGGFVAPVAFFTVDTLSHNRDGAVGLLGPYLLVGGALAGTWLVGNFDVTAIETWVTPTLLLESWSDFRPEQAGIYPQLIGSIMLVGLMAVLAFPVGVGAAIYLEEYAASTGWRGRLASVLDVNISNLAGVPSVVYGLLGLALFRQGFGLTPGILIAGAVTLGLLILPIVIVAAQEALRSVPDEYRTASYGLGASRWQTVRNVVLPRAVPGILTGTILALGRAIGETAPLVMLAIATTRFSPPDGLFSGATALPLQIFAAKGNNMPEYRTGVVAATAIVLLALMLLMNAAAILIRNRYQTRDNS</sequence>
<comment type="similarity">
    <text evidence="2 8">Belongs to the binding-protein-dependent transport system permease family. CysTW subfamily.</text>
</comment>
<evidence type="ECO:0000256" key="8">
    <source>
        <dbReference type="RuleBase" id="RU363043"/>
    </source>
</evidence>
<dbReference type="GeneID" id="73901354"/>
<feature type="transmembrane region" description="Helical" evidence="8">
    <location>
        <begin position="317"/>
        <end position="342"/>
    </location>
</feature>
<dbReference type="Gene3D" id="1.10.3720.10">
    <property type="entry name" value="MetI-like"/>
    <property type="match status" value="1"/>
</dbReference>
<accession>A0ABD5NIC4</accession>
<evidence type="ECO:0000256" key="3">
    <source>
        <dbReference type="ARBA" id="ARBA00022448"/>
    </source>
</evidence>
<feature type="transmembrane region" description="Helical" evidence="8">
    <location>
        <begin position="264"/>
        <end position="283"/>
    </location>
</feature>
<feature type="transmembrane region" description="Helical" evidence="8">
    <location>
        <begin position="180"/>
        <end position="196"/>
    </location>
</feature>
<evidence type="ECO:0000256" key="5">
    <source>
        <dbReference type="ARBA" id="ARBA00022692"/>
    </source>
</evidence>